<organism evidence="8 9">
    <name type="scientific">Achromobacter aloeverae</name>
    <dbReference type="NCBI Taxonomy" id="1750518"/>
    <lineage>
        <taxon>Bacteria</taxon>
        <taxon>Pseudomonadati</taxon>
        <taxon>Pseudomonadota</taxon>
        <taxon>Betaproteobacteria</taxon>
        <taxon>Burkholderiales</taxon>
        <taxon>Alcaligenaceae</taxon>
        <taxon>Achromobacter</taxon>
    </lineage>
</organism>
<dbReference type="InterPro" id="IPR025662">
    <property type="entry name" value="Sigma_54_int_dom_ATP-bd_1"/>
</dbReference>
<dbReference type="AlphaFoldDB" id="A0A4V1MRY5"/>
<dbReference type="Proteomes" id="UP000290849">
    <property type="component" value="Unassembled WGS sequence"/>
</dbReference>
<dbReference type="GO" id="GO:0005524">
    <property type="term" value="F:ATP binding"/>
    <property type="evidence" value="ECO:0007669"/>
    <property type="project" value="UniProtKB-KW"/>
</dbReference>
<keyword evidence="3" id="KW-0805">Transcription regulation</keyword>
<dbReference type="InterPro" id="IPR027417">
    <property type="entry name" value="P-loop_NTPase"/>
</dbReference>
<dbReference type="InterPro" id="IPR003018">
    <property type="entry name" value="GAF"/>
</dbReference>
<dbReference type="CDD" id="cd00009">
    <property type="entry name" value="AAA"/>
    <property type="match status" value="1"/>
</dbReference>
<dbReference type="InterPro" id="IPR003593">
    <property type="entry name" value="AAA+_ATPase"/>
</dbReference>
<evidence type="ECO:0000259" key="7">
    <source>
        <dbReference type="PROSITE" id="PS50045"/>
    </source>
</evidence>
<dbReference type="PANTHER" id="PTHR32071">
    <property type="entry name" value="TRANSCRIPTIONAL REGULATORY PROTEIN"/>
    <property type="match status" value="1"/>
</dbReference>
<dbReference type="Pfam" id="PF00158">
    <property type="entry name" value="Sigma54_activat"/>
    <property type="match status" value="1"/>
</dbReference>
<evidence type="ECO:0000256" key="2">
    <source>
        <dbReference type="ARBA" id="ARBA00022840"/>
    </source>
</evidence>
<dbReference type="GO" id="GO:0006355">
    <property type="term" value="P:regulation of DNA-templated transcription"/>
    <property type="evidence" value="ECO:0007669"/>
    <property type="project" value="InterPro"/>
</dbReference>
<dbReference type="InterPro" id="IPR029016">
    <property type="entry name" value="GAF-like_dom_sf"/>
</dbReference>
<dbReference type="InterPro" id="IPR002197">
    <property type="entry name" value="HTH_Fis"/>
</dbReference>
<feature type="domain" description="Sigma-54 factor interaction" evidence="7">
    <location>
        <begin position="500"/>
        <end position="744"/>
    </location>
</feature>
<dbReference type="GO" id="GO:0043565">
    <property type="term" value="F:sequence-specific DNA binding"/>
    <property type="evidence" value="ECO:0007669"/>
    <property type="project" value="InterPro"/>
</dbReference>
<evidence type="ECO:0000313" key="8">
    <source>
        <dbReference type="EMBL" id="RXN86938.1"/>
    </source>
</evidence>
<name>A0A4V1MRY5_9BURK</name>
<keyword evidence="2" id="KW-0067">ATP-binding</keyword>
<dbReference type="Gene3D" id="3.30.450.40">
    <property type="match status" value="1"/>
</dbReference>
<dbReference type="FunFam" id="3.40.50.300:FF:000006">
    <property type="entry name" value="DNA-binding transcriptional regulator NtrC"/>
    <property type="match status" value="1"/>
</dbReference>
<reference evidence="8 9" key="1">
    <citation type="journal article" date="2017" name="Int. J. Syst. Evol. Microbiol.">
        <title>Achromobacter aloeverae sp. nov., isolated from the root of Aloe vera (L.) Burm.f.</title>
        <authorList>
            <person name="Kuncharoen N."/>
            <person name="Muramatsu Y."/>
            <person name="Shibata C."/>
            <person name="Kamakura Y."/>
            <person name="Nakagawa Y."/>
            <person name="Tanasupawat S."/>
        </authorList>
    </citation>
    <scope>NUCLEOTIDE SEQUENCE [LARGE SCALE GENOMIC DNA]</scope>
    <source>
        <strain evidence="8 9">AVA-1</strain>
    </source>
</reference>
<evidence type="ECO:0000256" key="6">
    <source>
        <dbReference type="SAM" id="MobiDB-lite"/>
    </source>
</evidence>
<dbReference type="InterPro" id="IPR058031">
    <property type="entry name" value="AAA_lid_NorR"/>
</dbReference>
<dbReference type="EMBL" id="PYAL01000005">
    <property type="protein sequence ID" value="RXN86938.1"/>
    <property type="molecule type" value="Genomic_DNA"/>
</dbReference>
<keyword evidence="4" id="KW-0238">DNA-binding</keyword>
<feature type="compositionally biased region" description="Basic and acidic residues" evidence="6">
    <location>
        <begin position="441"/>
        <end position="457"/>
    </location>
</feature>
<evidence type="ECO:0000256" key="3">
    <source>
        <dbReference type="ARBA" id="ARBA00023015"/>
    </source>
</evidence>
<dbReference type="Pfam" id="PF01590">
    <property type="entry name" value="GAF"/>
    <property type="match status" value="1"/>
</dbReference>
<dbReference type="InterPro" id="IPR009057">
    <property type="entry name" value="Homeodomain-like_sf"/>
</dbReference>
<dbReference type="Gene3D" id="1.10.10.60">
    <property type="entry name" value="Homeodomain-like"/>
    <property type="match status" value="1"/>
</dbReference>
<dbReference type="OrthoDB" id="9761705at2"/>
<dbReference type="Pfam" id="PF02954">
    <property type="entry name" value="HTH_8"/>
    <property type="match status" value="1"/>
</dbReference>
<keyword evidence="5" id="KW-0804">Transcription</keyword>
<evidence type="ECO:0000313" key="9">
    <source>
        <dbReference type="Proteomes" id="UP000290849"/>
    </source>
</evidence>
<proteinExistence type="predicted"/>
<dbReference type="PROSITE" id="PS50045">
    <property type="entry name" value="SIGMA54_INTERACT_4"/>
    <property type="match status" value="1"/>
</dbReference>
<feature type="compositionally biased region" description="Pro residues" evidence="6">
    <location>
        <begin position="407"/>
        <end position="421"/>
    </location>
</feature>
<dbReference type="SMART" id="SM00382">
    <property type="entry name" value="AAA"/>
    <property type="match status" value="1"/>
</dbReference>
<evidence type="ECO:0000256" key="1">
    <source>
        <dbReference type="ARBA" id="ARBA00022741"/>
    </source>
</evidence>
<evidence type="ECO:0000256" key="4">
    <source>
        <dbReference type="ARBA" id="ARBA00023125"/>
    </source>
</evidence>
<dbReference type="PANTHER" id="PTHR32071:SF77">
    <property type="entry name" value="TRANSCRIPTIONAL REGULATORY PROTEIN"/>
    <property type="match status" value="1"/>
</dbReference>
<protein>
    <submittedName>
        <fullName evidence="8">Sigma-54-dependent Fis family transcriptional regulator</fullName>
    </submittedName>
</protein>
<comment type="caution">
    <text evidence="8">The sequence shown here is derived from an EMBL/GenBank/DDBJ whole genome shotgun (WGS) entry which is preliminary data.</text>
</comment>
<accession>A0A4V1MRY5</accession>
<gene>
    <name evidence="8" type="ORF">C7R54_18760</name>
</gene>
<sequence length="818" mass="86937">MPSGAAMQSEHPAPAWVPYENKYMATTLRSNRMGTLRAWTRPWARAKVRRSRRPLARAGPSCRVLRQWTATGVAERLPETIMSLPSHQAALSAARRLFRQKGVVPDRVLADPILRSWRRCAESGQDMRDVRLPELLTQGELREELDRHAALRRLCAPVMAEMKQRARDAGGLVVLTDAAGLVLDSGGSADFLDRASRLALAPGASWSEAAAGTNAIGTALVERHAIVVQGAEHYFEPNRVLTCAAMPILDPTGRTLGLLDLTCHADGRWRGAGDSLRAAIDRVERGLFEDLASSCMLLRLHEQPGGLAQDAAAMLAFDGDVLVAANRHACSLLGIDRAGLGVFRYDDLFAGTPGQAAAAGRLHRQDGRMLHVSVRWPGDEQGGRRGKLKVIGIGGIPPISPVRSDPPVRPVAPVPRVPPAAPVTRDPDHPAQDLPMSDVPAQDRRARGSRGQDDAARSRPGRPTAARGARMPDAGAMSPASSASYWFDPVTLGELGRTVRLLDAGVAVLLQGETGVGKEVFARQMHQRSARAGGPFVAVNCAALPETLIESELFGYEDGAFTGARRQGSKGLLRQAQGGVLFLDEIGDMPLTLQARLLRVLQAREVTPLGGGRAVPVDFALICATHQALDIGIGRGAVVDGGGLGAAGSGGVAPTGRVGATGAPPVAVSGPVRSDLYFRIAEYTVRLPALREHADRASIVRALWQAACGDGGPRLSADVVRLLSDYAWPGNFRQLSTTLRTLRVLAGDEDVRVDMLSADIRGALPVLGAEAVAGTLQGMTDAAIRTALQACDGNVSQAARRLGVHRSTLYRRVKSGAD</sequence>
<dbReference type="PROSITE" id="PS00675">
    <property type="entry name" value="SIGMA54_INTERACT_1"/>
    <property type="match status" value="1"/>
</dbReference>
<keyword evidence="9" id="KW-1185">Reference proteome</keyword>
<dbReference type="InterPro" id="IPR002078">
    <property type="entry name" value="Sigma_54_int"/>
</dbReference>
<dbReference type="Gene3D" id="3.40.50.300">
    <property type="entry name" value="P-loop containing nucleotide triphosphate hydrolases"/>
    <property type="match status" value="1"/>
</dbReference>
<dbReference type="Pfam" id="PF25601">
    <property type="entry name" value="AAA_lid_14"/>
    <property type="match status" value="1"/>
</dbReference>
<dbReference type="SUPFAM" id="SSF52540">
    <property type="entry name" value="P-loop containing nucleoside triphosphate hydrolases"/>
    <property type="match status" value="1"/>
</dbReference>
<evidence type="ECO:0000256" key="5">
    <source>
        <dbReference type="ARBA" id="ARBA00023163"/>
    </source>
</evidence>
<dbReference type="Gene3D" id="1.10.8.60">
    <property type="match status" value="1"/>
</dbReference>
<dbReference type="SUPFAM" id="SSF46689">
    <property type="entry name" value="Homeodomain-like"/>
    <property type="match status" value="1"/>
</dbReference>
<dbReference type="PRINTS" id="PR01590">
    <property type="entry name" value="HTHFIS"/>
</dbReference>
<keyword evidence="1" id="KW-0547">Nucleotide-binding</keyword>
<feature type="region of interest" description="Disordered" evidence="6">
    <location>
        <begin position="376"/>
        <end position="480"/>
    </location>
</feature>